<evidence type="ECO:0000313" key="3">
    <source>
        <dbReference type="Proteomes" id="UP000315103"/>
    </source>
</evidence>
<dbReference type="Proteomes" id="UP000315103">
    <property type="component" value="Unassembled WGS sequence"/>
</dbReference>
<organism evidence="2 3">
    <name type="scientific">Salinicoccus cyprini</name>
    <dbReference type="NCBI Taxonomy" id="2493691"/>
    <lineage>
        <taxon>Bacteria</taxon>
        <taxon>Bacillati</taxon>
        <taxon>Bacillota</taxon>
        <taxon>Bacilli</taxon>
        <taxon>Bacillales</taxon>
        <taxon>Staphylococcaceae</taxon>
        <taxon>Salinicoccus</taxon>
    </lineage>
</organism>
<name>A0A558AYU8_9STAP</name>
<evidence type="ECO:0000313" key="2">
    <source>
        <dbReference type="EMBL" id="TVT29414.1"/>
    </source>
</evidence>
<dbReference type="OrthoDB" id="2389790at2"/>
<evidence type="ECO:0000256" key="1">
    <source>
        <dbReference type="SAM" id="SignalP"/>
    </source>
</evidence>
<proteinExistence type="predicted"/>
<protein>
    <recommendedName>
        <fullName evidence="4">Lipoprotein</fullName>
    </recommendedName>
</protein>
<accession>A0A558AYU8</accession>
<keyword evidence="3" id="KW-1185">Reference proteome</keyword>
<dbReference type="AlphaFoldDB" id="A0A558AYU8"/>
<keyword evidence="1" id="KW-0732">Signal</keyword>
<dbReference type="RefSeq" id="WP_145285987.1">
    <property type="nucleotide sequence ID" value="NZ_VMSJ01000001.1"/>
</dbReference>
<gene>
    <name evidence="2" type="ORF">FO441_03785</name>
</gene>
<feature type="chain" id="PRO_5038511375" description="Lipoprotein" evidence="1">
    <location>
        <begin position="21"/>
        <end position="148"/>
    </location>
</feature>
<sequence>MKKKSVSLLVFLAVILGACSSPDNDLEGEVLNVFTWDPTISSEDISENLNPSSNLEFDFKSSDKVEVKLVGEIFKGVYTLDGSVLSVDLKDENNEEALAMEFEDFNQHEENASLYTGTISKLDIKNDAYHRIGSNFSLNEYLGFYNPE</sequence>
<dbReference type="PROSITE" id="PS51257">
    <property type="entry name" value="PROKAR_LIPOPROTEIN"/>
    <property type="match status" value="1"/>
</dbReference>
<evidence type="ECO:0008006" key="4">
    <source>
        <dbReference type="Google" id="ProtNLM"/>
    </source>
</evidence>
<feature type="signal peptide" evidence="1">
    <location>
        <begin position="1"/>
        <end position="20"/>
    </location>
</feature>
<reference evidence="2 3" key="1">
    <citation type="submission" date="2019-07" db="EMBL/GenBank/DDBJ databases">
        <title>Salinicoccus cyprini sp. nov., isolated from gastro-intestinal tract of mirror carp, Cyprinus carpio var. specularis, collected from Gobind Sagar Reservoir, Himachal Pradesh, India.</title>
        <authorList>
            <person name="Talwar C."/>
            <person name="Singh A.K."/>
            <person name="Lal R."/>
            <person name="Negi R.K."/>
        </authorList>
    </citation>
    <scope>NUCLEOTIDE SEQUENCE [LARGE SCALE GENOMIC DNA]</scope>
    <source>
        <strain evidence="2 3">CT19</strain>
    </source>
</reference>
<dbReference type="EMBL" id="VMSJ01000001">
    <property type="protein sequence ID" value="TVT29414.1"/>
    <property type="molecule type" value="Genomic_DNA"/>
</dbReference>
<comment type="caution">
    <text evidence="2">The sequence shown here is derived from an EMBL/GenBank/DDBJ whole genome shotgun (WGS) entry which is preliminary data.</text>
</comment>